<dbReference type="Proteomes" id="UP001429357">
    <property type="component" value="Unassembled WGS sequence"/>
</dbReference>
<evidence type="ECO:0000256" key="3">
    <source>
        <dbReference type="ARBA" id="ARBA00022692"/>
    </source>
</evidence>
<evidence type="ECO:0000313" key="8">
    <source>
        <dbReference type="EMBL" id="MEO1781612.1"/>
    </source>
</evidence>
<dbReference type="NCBIfam" id="TIGR00765">
    <property type="entry name" value="yihY_not_rbn"/>
    <property type="match status" value="1"/>
</dbReference>
<dbReference type="PANTHER" id="PTHR30213:SF0">
    <property type="entry name" value="UPF0761 MEMBRANE PROTEIN YIHY"/>
    <property type="match status" value="1"/>
</dbReference>
<evidence type="ECO:0000256" key="7">
    <source>
        <dbReference type="SAM" id="Phobius"/>
    </source>
</evidence>
<evidence type="ECO:0000256" key="5">
    <source>
        <dbReference type="ARBA" id="ARBA00023136"/>
    </source>
</evidence>
<feature type="transmembrane region" description="Helical" evidence="7">
    <location>
        <begin position="183"/>
        <end position="202"/>
    </location>
</feature>
<keyword evidence="4 7" id="KW-1133">Transmembrane helix</keyword>
<evidence type="ECO:0000313" key="9">
    <source>
        <dbReference type="Proteomes" id="UP001429357"/>
    </source>
</evidence>
<dbReference type="PIRSF" id="PIRSF035875">
    <property type="entry name" value="RNase_BN"/>
    <property type="match status" value="1"/>
</dbReference>
<reference evidence="9" key="1">
    <citation type="submission" date="2016-06" db="EMBL/GenBank/DDBJ databases">
        <title>Four novel species of enterococci isolated from chicken manure.</title>
        <authorList>
            <person name="Van Tyne D."/>
        </authorList>
    </citation>
    <scope>NUCLEOTIDE SEQUENCE [LARGE SCALE GENOMIC DNA]</scope>
    <source>
        <strain evidence="9">JM9A</strain>
    </source>
</reference>
<feature type="region of interest" description="Disordered" evidence="6">
    <location>
        <begin position="305"/>
        <end position="333"/>
    </location>
</feature>
<name>A0ABV0F0U2_9ENTE</name>
<feature type="transmembrane region" description="Helical" evidence="7">
    <location>
        <begin position="96"/>
        <end position="115"/>
    </location>
</feature>
<feature type="transmembrane region" description="Helical" evidence="7">
    <location>
        <begin position="136"/>
        <end position="163"/>
    </location>
</feature>
<feature type="compositionally biased region" description="Basic and acidic residues" evidence="6">
    <location>
        <begin position="305"/>
        <end position="327"/>
    </location>
</feature>
<feature type="transmembrane region" description="Helical" evidence="7">
    <location>
        <begin position="38"/>
        <end position="60"/>
    </location>
</feature>
<dbReference type="InterPro" id="IPR017039">
    <property type="entry name" value="Virul_fac_BrkB"/>
</dbReference>
<comment type="caution">
    <text evidence="8">The sequence shown here is derived from an EMBL/GenBank/DDBJ whole genome shotgun (WGS) entry which is preliminary data.</text>
</comment>
<proteinExistence type="predicted"/>
<reference evidence="8 9" key="2">
    <citation type="submission" date="2024-02" db="EMBL/GenBank/DDBJ databases">
        <title>The Genome Sequence of Enterococcus diestrammenae JM9A.</title>
        <authorList>
            <person name="Earl A."/>
            <person name="Manson A."/>
            <person name="Gilmore M."/>
            <person name="Sanders J."/>
            <person name="Shea T."/>
            <person name="Howe W."/>
            <person name="Livny J."/>
            <person name="Cuomo C."/>
            <person name="Neafsey D."/>
            <person name="Birren B."/>
        </authorList>
    </citation>
    <scope>NUCLEOTIDE SEQUENCE [LARGE SCALE GENOMIC DNA]</scope>
    <source>
        <strain evidence="8 9">JM9A</strain>
    </source>
</reference>
<dbReference type="PANTHER" id="PTHR30213">
    <property type="entry name" value="INNER MEMBRANE PROTEIN YHJD"/>
    <property type="match status" value="1"/>
</dbReference>
<evidence type="ECO:0000256" key="1">
    <source>
        <dbReference type="ARBA" id="ARBA00004651"/>
    </source>
</evidence>
<dbReference type="EMBL" id="MAEI02000001">
    <property type="protein sequence ID" value="MEO1781612.1"/>
    <property type="molecule type" value="Genomic_DNA"/>
</dbReference>
<comment type="subcellular location">
    <subcellularLocation>
        <location evidence="1">Cell membrane</location>
        <topology evidence="1">Multi-pass membrane protein</topology>
    </subcellularLocation>
</comment>
<dbReference type="RefSeq" id="WP_161868340.1">
    <property type="nucleotide sequence ID" value="NZ_JAQFAM010000002.1"/>
</dbReference>
<keyword evidence="5 7" id="KW-0472">Membrane</keyword>
<keyword evidence="3 7" id="KW-0812">Transmembrane</keyword>
<feature type="transmembrane region" description="Helical" evidence="7">
    <location>
        <begin position="247"/>
        <end position="278"/>
    </location>
</feature>
<gene>
    <name evidence="8" type="ORF">BAU18_001199</name>
</gene>
<evidence type="ECO:0000256" key="2">
    <source>
        <dbReference type="ARBA" id="ARBA00022475"/>
    </source>
</evidence>
<organism evidence="8 9">
    <name type="scientific">Enterococcus diestrammenae</name>
    <dbReference type="NCBI Taxonomy" id="1155073"/>
    <lineage>
        <taxon>Bacteria</taxon>
        <taxon>Bacillati</taxon>
        <taxon>Bacillota</taxon>
        <taxon>Bacilli</taxon>
        <taxon>Lactobacillales</taxon>
        <taxon>Enterococcaceae</taxon>
        <taxon>Enterococcus</taxon>
    </lineage>
</organism>
<evidence type="ECO:0000256" key="6">
    <source>
        <dbReference type="SAM" id="MobiDB-lite"/>
    </source>
</evidence>
<accession>A0ABV0F0U2</accession>
<keyword evidence="2" id="KW-1003">Cell membrane</keyword>
<protein>
    <submittedName>
        <fullName evidence="8">Membrane protein</fullName>
    </submittedName>
</protein>
<sequence>MSVIAKLKKHQKLMRLLEIAKKRFSDAELGNSSIVVSYYLLLSLFPLLLAVGNLLPFLHIDPDTVLPYIQEIIPAEIFSFIGPAITNLLTESSGGVLSISALAALWSASQSINALQGALNKSYGVAGRPNFIVSRLVSVLIIILLLMGIIGITLILGVGKSILDALQPVVGIPDEVIGLFQTVKWPATIVALLIIMTIIYWLVPNAKVTFPSAFPGAVVATIGWMILGQVFGLYTRFFAAKVSGYQIIGSFIVLMLWLNFAATIVLVGGIVNAIIAAYRSGGSVAKRTGPMSRLSARLFQRFVKHDSAQKDTDTPSKDGSTKQKTQEPDQDNS</sequence>
<dbReference type="Pfam" id="PF03631">
    <property type="entry name" value="Virul_fac_BrkB"/>
    <property type="match status" value="1"/>
</dbReference>
<evidence type="ECO:0000256" key="4">
    <source>
        <dbReference type="ARBA" id="ARBA00022989"/>
    </source>
</evidence>
<feature type="transmembrane region" description="Helical" evidence="7">
    <location>
        <begin position="214"/>
        <end position="235"/>
    </location>
</feature>
<keyword evidence="9" id="KW-1185">Reference proteome</keyword>